<keyword evidence="1" id="KW-1133">Transmembrane helix</keyword>
<evidence type="ECO:0000256" key="1">
    <source>
        <dbReference type="SAM" id="Phobius"/>
    </source>
</evidence>
<name>A0A1G8FLM6_ANETH</name>
<feature type="transmembrane region" description="Helical" evidence="1">
    <location>
        <begin position="12"/>
        <end position="33"/>
    </location>
</feature>
<proteinExistence type="predicted"/>
<evidence type="ECO:0000313" key="5">
    <source>
        <dbReference type="Proteomes" id="UP000826616"/>
    </source>
</evidence>
<sequence length="96" mass="10939">MNQIKSPCNIVGLVSFLFLVFSIIAFFSGFRLFGSEWVLFYGSNIIGLLIGISAFFFEKNKQMNYLSKLGLWGNLAMAILFFPPFYFIWGTILFGP</sequence>
<dbReference type="AlphaFoldDB" id="A0A1G8FLM6"/>
<dbReference type="Proteomes" id="UP000826616">
    <property type="component" value="Chromosome"/>
</dbReference>
<reference evidence="3 4" key="1">
    <citation type="submission" date="2016-10" db="EMBL/GenBank/DDBJ databases">
        <authorList>
            <person name="de Groot N.N."/>
        </authorList>
    </citation>
    <scope>NUCLEOTIDE SEQUENCE [LARGE SCALE GENOMIC DNA]</scope>
    <source>
        <strain evidence="3 4">L 420-91</strain>
    </source>
</reference>
<dbReference type="RefSeq" id="WP_057898847.1">
    <property type="nucleotide sequence ID" value="NZ_CP080764.1"/>
</dbReference>
<feature type="transmembrane region" description="Helical" evidence="1">
    <location>
        <begin position="69"/>
        <end position="89"/>
    </location>
</feature>
<evidence type="ECO:0000313" key="4">
    <source>
        <dbReference type="Proteomes" id="UP000198956"/>
    </source>
</evidence>
<accession>A0A1G8FLM6</accession>
<dbReference type="Proteomes" id="UP000198956">
    <property type="component" value="Unassembled WGS sequence"/>
</dbReference>
<evidence type="ECO:0000313" key="3">
    <source>
        <dbReference type="EMBL" id="SDH83044.1"/>
    </source>
</evidence>
<keyword evidence="1" id="KW-0472">Membrane</keyword>
<feature type="transmembrane region" description="Helical" evidence="1">
    <location>
        <begin position="39"/>
        <end position="57"/>
    </location>
</feature>
<reference evidence="2 5" key="2">
    <citation type="submission" date="2021-08" db="EMBL/GenBank/DDBJ databases">
        <title>Complete genome sequence of the strain Aneurinibacillus thermoaerophilus CCM 8960.</title>
        <authorList>
            <person name="Musilova J."/>
            <person name="Kourilova X."/>
            <person name="Pernicova I."/>
            <person name="Bezdicek M."/>
            <person name="Lengerova M."/>
            <person name="Obruca S."/>
            <person name="Sedlar K."/>
        </authorList>
    </citation>
    <scope>NUCLEOTIDE SEQUENCE [LARGE SCALE GENOMIC DNA]</scope>
    <source>
        <strain evidence="2 5">CCM 8960</strain>
    </source>
</reference>
<keyword evidence="5" id="KW-1185">Reference proteome</keyword>
<gene>
    <name evidence="2" type="ORF">K3F53_09300</name>
    <name evidence="3" type="ORF">SAMN04489735_10734</name>
</gene>
<dbReference type="GeneID" id="97141563"/>
<organism evidence="3 4">
    <name type="scientific">Aneurinibacillus thermoaerophilus</name>
    <dbReference type="NCBI Taxonomy" id="143495"/>
    <lineage>
        <taxon>Bacteria</taxon>
        <taxon>Bacillati</taxon>
        <taxon>Bacillota</taxon>
        <taxon>Bacilli</taxon>
        <taxon>Bacillales</taxon>
        <taxon>Paenibacillaceae</taxon>
        <taxon>Aneurinibacillus group</taxon>
        <taxon>Aneurinibacillus</taxon>
    </lineage>
</organism>
<dbReference type="EMBL" id="CP080764">
    <property type="protein sequence ID" value="QYY44337.1"/>
    <property type="molecule type" value="Genomic_DNA"/>
</dbReference>
<dbReference type="OrthoDB" id="2970575at2"/>
<protein>
    <submittedName>
        <fullName evidence="3">Uncharacterized protein</fullName>
    </submittedName>
</protein>
<evidence type="ECO:0000313" key="2">
    <source>
        <dbReference type="EMBL" id="QYY44337.1"/>
    </source>
</evidence>
<keyword evidence="1" id="KW-0812">Transmembrane</keyword>
<dbReference type="EMBL" id="FNDE01000073">
    <property type="protein sequence ID" value="SDH83044.1"/>
    <property type="molecule type" value="Genomic_DNA"/>
</dbReference>